<keyword evidence="4" id="KW-0433">Leucine-rich repeat</keyword>
<keyword evidence="3" id="KW-1003">Cell membrane</keyword>
<dbReference type="InterPro" id="IPR032675">
    <property type="entry name" value="LRR_dom_sf"/>
</dbReference>
<evidence type="ECO:0000256" key="1">
    <source>
        <dbReference type="ARBA" id="ARBA00004251"/>
    </source>
</evidence>
<dbReference type="PANTHER" id="PTHR48062:SF21">
    <property type="entry name" value="RECEPTOR-LIKE PROTEIN 12"/>
    <property type="match status" value="1"/>
</dbReference>
<dbReference type="GO" id="GO:0005886">
    <property type="term" value="C:plasma membrane"/>
    <property type="evidence" value="ECO:0007669"/>
    <property type="project" value="UniProtKB-SubCell"/>
</dbReference>
<evidence type="ECO:0000256" key="3">
    <source>
        <dbReference type="ARBA" id="ARBA00022475"/>
    </source>
</evidence>
<evidence type="ECO:0000313" key="14">
    <source>
        <dbReference type="Proteomes" id="UP001630127"/>
    </source>
</evidence>
<keyword evidence="14" id="KW-1185">Reference proteome</keyword>
<evidence type="ECO:0000256" key="5">
    <source>
        <dbReference type="ARBA" id="ARBA00022692"/>
    </source>
</evidence>
<organism evidence="13 14">
    <name type="scientific">Cinchona calisaya</name>
    <dbReference type="NCBI Taxonomy" id="153742"/>
    <lineage>
        <taxon>Eukaryota</taxon>
        <taxon>Viridiplantae</taxon>
        <taxon>Streptophyta</taxon>
        <taxon>Embryophyta</taxon>
        <taxon>Tracheophyta</taxon>
        <taxon>Spermatophyta</taxon>
        <taxon>Magnoliopsida</taxon>
        <taxon>eudicotyledons</taxon>
        <taxon>Gunneridae</taxon>
        <taxon>Pentapetalae</taxon>
        <taxon>asterids</taxon>
        <taxon>lamiids</taxon>
        <taxon>Gentianales</taxon>
        <taxon>Rubiaceae</taxon>
        <taxon>Cinchonoideae</taxon>
        <taxon>Cinchoneae</taxon>
        <taxon>Cinchona</taxon>
    </lineage>
</organism>
<dbReference type="Proteomes" id="UP001630127">
    <property type="component" value="Unassembled WGS sequence"/>
</dbReference>
<evidence type="ECO:0000256" key="10">
    <source>
        <dbReference type="SAM" id="MobiDB-lite"/>
    </source>
</evidence>
<evidence type="ECO:0000256" key="9">
    <source>
        <dbReference type="ARBA" id="ARBA00023180"/>
    </source>
</evidence>
<protein>
    <recommendedName>
        <fullName evidence="12">Leucine-rich repeat-containing N-terminal plant-type domain-containing protein</fullName>
    </recommendedName>
</protein>
<dbReference type="SUPFAM" id="SSF52058">
    <property type="entry name" value="L domain-like"/>
    <property type="match status" value="1"/>
</dbReference>
<keyword evidence="5" id="KW-0812">Transmembrane</keyword>
<comment type="caution">
    <text evidence="13">The sequence shown here is derived from an EMBL/GenBank/DDBJ whole genome shotgun (WGS) entry which is preliminary data.</text>
</comment>
<dbReference type="Gene3D" id="3.80.10.10">
    <property type="entry name" value="Ribonuclease Inhibitor"/>
    <property type="match status" value="5"/>
</dbReference>
<evidence type="ECO:0000256" key="11">
    <source>
        <dbReference type="SAM" id="SignalP"/>
    </source>
</evidence>
<keyword evidence="11" id="KW-0732">Signal</keyword>
<gene>
    <name evidence="13" type="ORF">ACH5RR_024638</name>
</gene>
<comment type="subcellular location">
    <subcellularLocation>
        <location evidence="1">Cell membrane</location>
        <topology evidence="1">Single-pass type I membrane protein</topology>
    </subcellularLocation>
</comment>
<dbReference type="FunFam" id="3.80.10.10:FF:000095">
    <property type="entry name" value="LRR receptor-like serine/threonine-protein kinase GSO1"/>
    <property type="match status" value="1"/>
</dbReference>
<evidence type="ECO:0000256" key="6">
    <source>
        <dbReference type="ARBA" id="ARBA00022737"/>
    </source>
</evidence>
<comment type="similarity">
    <text evidence="2">Belongs to the RLP family.</text>
</comment>
<reference evidence="13 14" key="1">
    <citation type="submission" date="2024-11" db="EMBL/GenBank/DDBJ databases">
        <title>A near-complete genome assembly of Cinchona calisaya.</title>
        <authorList>
            <person name="Lian D.C."/>
            <person name="Zhao X.W."/>
            <person name="Wei L."/>
        </authorList>
    </citation>
    <scope>NUCLEOTIDE SEQUENCE [LARGE SCALE GENOMIC DNA]</scope>
    <source>
        <tissue evidence="13">Nenye</tissue>
    </source>
</reference>
<evidence type="ECO:0000256" key="7">
    <source>
        <dbReference type="ARBA" id="ARBA00022989"/>
    </source>
</evidence>
<dbReference type="PANTHER" id="PTHR48062">
    <property type="entry name" value="RECEPTOR-LIKE PROTEIN 14"/>
    <property type="match status" value="1"/>
</dbReference>
<dbReference type="SUPFAM" id="SSF52047">
    <property type="entry name" value="RNI-like"/>
    <property type="match status" value="1"/>
</dbReference>
<dbReference type="AlphaFoldDB" id="A0ABD2YY66"/>
<keyword evidence="9" id="KW-0325">Glycoprotein</keyword>
<feature type="compositionally biased region" description="Basic and acidic residues" evidence="10">
    <location>
        <begin position="950"/>
        <end position="964"/>
    </location>
</feature>
<dbReference type="SUPFAM" id="SSF52075">
    <property type="entry name" value="Outer arm dynein light chain 1"/>
    <property type="match status" value="1"/>
</dbReference>
<dbReference type="Pfam" id="PF08263">
    <property type="entry name" value="LRRNT_2"/>
    <property type="match status" value="1"/>
</dbReference>
<feature type="region of interest" description="Disordered" evidence="10">
    <location>
        <begin position="939"/>
        <end position="964"/>
    </location>
</feature>
<feature type="domain" description="Leucine-rich repeat-containing N-terminal plant-type" evidence="12">
    <location>
        <begin position="41"/>
        <end position="94"/>
    </location>
</feature>
<evidence type="ECO:0000313" key="13">
    <source>
        <dbReference type="EMBL" id="KAL3511921.1"/>
    </source>
</evidence>
<dbReference type="InterPro" id="IPR013210">
    <property type="entry name" value="LRR_N_plant-typ"/>
</dbReference>
<evidence type="ECO:0000259" key="12">
    <source>
        <dbReference type="Pfam" id="PF08263"/>
    </source>
</evidence>
<dbReference type="FunFam" id="3.80.10.10:FF:000213">
    <property type="entry name" value="Tyrosine-sulfated glycopeptide receptor 1"/>
    <property type="match status" value="1"/>
</dbReference>
<evidence type="ECO:0000256" key="4">
    <source>
        <dbReference type="ARBA" id="ARBA00022614"/>
    </source>
</evidence>
<dbReference type="InterPro" id="IPR001611">
    <property type="entry name" value="Leu-rich_rpt"/>
</dbReference>
<dbReference type="EMBL" id="JBJUIK010000011">
    <property type="protein sequence ID" value="KAL3511921.1"/>
    <property type="molecule type" value="Genomic_DNA"/>
</dbReference>
<name>A0ABD2YY66_9GENT</name>
<evidence type="ECO:0000256" key="8">
    <source>
        <dbReference type="ARBA" id="ARBA00023136"/>
    </source>
</evidence>
<dbReference type="InterPro" id="IPR051502">
    <property type="entry name" value="RLP_Defense_Trigger"/>
</dbReference>
<keyword evidence="7" id="KW-1133">Transmembrane helix</keyword>
<proteinExistence type="inferred from homology"/>
<accession>A0ABD2YY66</accession>
<dbReference type="Pfam" id="PF00560">
    <property type="entry name" value="LRR_1"/>
    <property type="match status" value="5"/>
</dbReference>
<sequence length="964" mass="107904">MRQQEAHFFLIVLRRALVTLMVLVLHVISTTTPQVCCCLLEEKRALLDFKASINETRYAHLLLPSWTNINGSENDVDEAASSRDCCNWEGVKCNNNTTGRIVELQLRDLRENIYEEAVAIYEDRDWYLNMSTFLPLKHLRALDLDGNSFLSKVEDCGQLASLENLESLNLDYNDFNISIIPCITAIPALKTLSLAGNNLEGVFPVEEFNHLTQLKNLNLSFTGLQGPLSFKELKLEKLEVLNLEGTKMKELLSIEVMTSLKALSLSGSGINDSSILEGVCNLKNLNELDLSYNYFGGYVPSCLNNLTSIRVLDISNNNFSGDIPAVFISRLINLEYLSLSGNYFGGSFSFSSFANHSKLQVFKLVHKSNDLYVDTEGLALPPPFQLRILYLSGCNLNKRIGSRIPSFLFNQKELGVLDLSSNKLAGEFPTWLIENNTQLEYLALKNNSFTGSFLLNGSSNLNLSWLDISSNKVSGKVPVNIGLLFPNLRGLNFSGNSFEGNIPQSLGNLTTAWSIDLSHNKFFGEVPDRITTGWVHLEFLSLSHNNLQGYFPSSFINVTWLKALYLDNNCFNSSTSGELSYSGRELSVLDISSNELQGKIPAWIGNITSMSTLDMSKNFLEGTLPDDICKLQELSFLDLSQNQLSGPLPSCSNLRSLRFIHLHKNHIIGSLSSMFFRSFNLMSLDLRDNQLSGSIPQYIGEHKKLRILLLGGNNLLGRIPLHVCNLTHLTIMDLSRNKFFGALPSCLNNISFGREYFDKDAFDNSDFNFRRSGSPQIYLNNYFLDLDWYIEEYVRFFTGQEEVEFTTKSITEFYTGIILNLMSGLDLSCNQLTGEIPSEFGGLSGIRALNLSHNFLQGSIPSSLSMLNQIESMDLSYNNFSGEIPSELASLHFLSIFNVSYNYLSGRIPDKGQFANFDERNYKGNPGLCGPFLKRSCDPINENVPQPEKNVGDHGEESDGAIDK</sequence>
<keyword evidence="8" id="KW-0472">Membrane</keyword>
<dbReference type="Pfam" id="PF13855">
    <property type="entry name" value="LRR_8"/>
    <property type="match status" value="3"/>
</dbReference>
<feature type="non-terminal residue" evidence="13">
    <location>
        <position position="964"/>
    </location>
</feature>
<feature type="signal peptide" evidence="11">
    <location>
        <begin position="1"/>
        <end position="33"/>
    </location>
</feature>
<feature type="chain" id="PRO_5044803590" description="Leucine-rich repeat-containing N-terminal plant-type domain-containing protein" evidence="11">
    <location>
        <begin position="34"/>
        <end position="964"/>
    </location>
</feature>
<evidence type="ECO:0000256" key="2">
    <source>
        <dbReference type="ARBA" id="ARBA00009592"/>
    </source>
</evidence>
<keyword evidence="6" id="KW-0677">Repeat</keyword>